<reference evidence="11" key="1">
    <citation type="submission" date="2019-08" db="EMBL/GenBank/DDBJ databases">
        <title>The genome of the North American firefly Photinus pyralis.</title>
        <authorList>
            <consortium name="Photinus pyralis genome working group"/>
            <person name="Fallon T.R."/>
            <person name="Sander Lower S.E."/>
            <person name="Weng J.-K."/>
        </authorList>
    </citation>
    <scope>NUCLEOTIDE SEQUENCE</scope>
    <source>
        <strain evidence="11">TRF0915ILg1</strain>
        <tissue evidence="11">Whole body</tissue>
    </source>
</reference>
<dbReference type="SMART" id="SM00219">
    <property type="entry name" value="TyrKc"/>
    <property type="match status" value="1"/>
</dbReference>
<protein>
    <recommendedName>
        <fullName evidence="10">Protein kinase domain-containing protein</fullName>
    </recommendedName>
</protein>
<dbReference type="AlphaFoldDB" id="A0A8K0C6I9"/>
<dbReference type="GO" id="GO:0004714">
    <property type="term" value="F:transmembrane receptor protein tyrosine kinase activity"/>
    <property type="evidence" value="ECO:0007669"/>
    <property type="project" value="UniProtKB-EC"/>
</dbReference>
<keyword evidence="9" id="KW-1133">Transmembrane helix</keyword>
<dbReference type="SUPFAM" id="SSF56112">
    <property type="entry name" value="Protein kinase-like (PK-like)"/>
    <property type="match status" value="1"/>
</dbReference>
<dbReference type="FunFam" id="1.10.510.10:FF:000554">
    <property type="entry name" value="Predicted protein"/>
    <property type="match status" value="1"/>
</dbReference>
<sequence length="617" mass="72019">MPGCTYRIDIMTNRYHLEKVTSYVVYTVEDCVGKKCACRRFTPYIKKFEAVEIIPGKLNISWEINQLNINPRVYNITDKLFEYRPSVVEQFHNNPFRKLTIPVEEFNPDNYYVILEHTEIFNAGEQYNLRAIFNNSYNCKAFAYTNFTVSEIQEVPLEIKETSSSWIQLILLILLSSFLLLLAIYFVRRNKLIVKEVLSNPLSLRLIGRRRSERRESYIMIPTITKRQQELNLLYVDKEIIDGDTDRYEFPRSRILLVNVIGEGAFGQVHLAKAFGIAQQPGYTHVAVKTLKENASPEEMDDFLSEIDILKKVGEHPNIVKMHGCCILKKPYLMVMEFVPCRDLKYYLLELRDKWTKRTRNDSSTTFYDSSDGAYVFPDGPIPPRIPIEGRPSVTETEYTSLESEGFPTPTEPFTNQVEQNLDHTELQHFALQIARGMEHLEKIPICHRDLAARNILINEYKTLKISDFGLSRIGPYVNSTRRKVPLRWMAIEAIEDNFYDSKSDVWSYAVVLWEIATLGAFPYEDVMDSMLLYHLSNGKRLPRPEICTDELYSLMLKCWSRDPQLRPSFHELVELLDVKKRRVYVDFNQLNPLYMFPPSEVQEFYTNVDLLNDSVP</sequence>
<keyword evidence="9" id="KW-0812">Transmembrane</keyword>
<comment type="subcellular location">
    <subcellularLocation>
        <location evidence="1">Membrane</location>
        <topology evidence="1">Single-pass membrane protein</topology>
    </subcellularLocation>
</comment>
<dbReference type="GO" id="GO:0005886">
    <property type="term" value="C:plasma membrane"/>
    <property type="evidence" value="ECO:0007669"/>
    <property type="project" value="TreeGrafter"/>
</dbReference>
<evidence type="ECO:0000256" key="9">
    <source>
        <dbReference type="SAM" id="Phobius"/>
    </source>
</evidence>
<dbReference type="GO" id="GO:0005524">
    <property type="term" value="F:ATP binding"/>
    <property type="evidence" value="ECO:0007669"/>
    <property type="project" value="UniProtKB-UniRule"/>
</dbReference>
<dbReference type="PRINTS" id="PR00109">
    <property type="entry name" value="TYRKINASE"/>
</dbReference>
<dbReference type="PROSITE" id="PS00107">
    <property type="entry name" value="PROTEIN_KINASE_ATP"/>
    <property type="match status" value="1"/>
</dbReference>
<comment type="caution">
    <text evidence="11">The sequence shown here is derived from an EMBL/GenBank/DDBJ whole genome shotgun (WGS) entry which is preliminary data.</text>
</comment>
<feature type="transmembrane region" description="Helical" evidence="9">
    <location>
        <begin position="166"/>
        <end position="187"/>
    </location>
</feature>
<dbReference type="PANTHER" id="PTHR24416:SF594">
    <property type="entry name" value="PROTEIN KINASE DOMAIN-CONTAINING PROTEIN"/>
    <property type="match status" value="1"/>
</dbReference>
<dbReference type="InterPro" id="IPR008266">
    <property type="entry name" value="Tyr_kinase_AS"/>
</dbReference>
<dbReference type="Pfam" id="PF07714">
    <property type="entry name" value="PK_Tyr_Ser-Thr"/>
    <property type="match status" value="1"/>
</dbReference>
<dbReference type="InterPro" id="IPR000719">
    <property type="entry name" value="Prot_kinase_dom"/>
</dbReference>
<dbReference type="OrthoDB" id="3256376at2759"/>
<dbReference type="PROSITE" id="PS00109">
    <property type="entry name" value="PROTEIN_KINASE_TYR"/>
    <property type="match status" value="1"/>
</dbReference>
<evidence type="ECO:0000256" key="2">
    <source>
        <dbReference type="ARBA" id="ARBA00022679"/>
    </source>
</evidence>
<feature type="binding site" evidence="8">
    <location>
        <position position="289"/>
    </location>
    <ligand>
        <name>ATP</name>
        <dbReference type="ChEBI" id="CHEBI:30616"/>
    </ligand>
</feature>
<keyword evidence="3 8" id="KW-0547">Nucleotide-binding</keyword>
<evidence type="ECO:0000256" key="7">
    <source>
        <dbReference type="ARBA" id="ARBA00051243"/>
    </source>
</evidence>
<dbReference type="Proteomes" id="UP000801492">
    <property type="component" value="Unassembled WGS sequence"/>
</dbReference>
<evidence type="ECO:0000313" key="11">
    <source>
        <dbReference type="EMBL" id="KAF2879621.1"/>
    </source>
</evidence>
<evidence type="ECO:0000259" key="10">
    <source>
        <dbReference type="PROSITE" id="PS50011"/>
    </source>
</evidence>
<keyword evidence="4" id="KW-0418">Kinase</keyword>
<comment type="catalytic activity">
    <reaction evidence="7">
        <text>L-tyrosyl-[protein] + ATP = O-phospho-L-tyrosyl-[protein] + ADP + H(+)</text>
        <dbReference type="Rhea" id="RHEA:10596"/>
        <dbReference type="Rhea" id="RHEA-COMP:10136"/>
        <dbReference type="Rhea" id="RHEA-COMP:20101"/>
        <dbReference type="ChEBI" id="CHEBI:15378"/>
        <dbReference type="ChEBI" id="CHEBI:30616"/>
        <dbReference type="ChEBI" id="CHEBI:46858"/>
        <dbReference type="ChEBI" id="CHEBI:61978"/>
        <dbReference type="ChEBI" id="CHEBI:456216"/>
        <dbReference type="EC" id="2.7.10.1"/>
    </reaction>
</comment>
<evidence type="ECO:0000313" key="12">
    <source>
        <dbReference type="Proteomes" id="UP000801492"/>
    </source>
</evidence>
<dbReference type="GO" id="GO:0007169">
    <property type="term" value="P:cell surface receptor protein tyrosine kinase signaling pathway"/>
    <property type="evidence" value="ECO:0007669"/>
    <property type="project" value="TreeGrafter"/>
</dbReference>
<keyword evidence="2" id="KW-0808">Transferase</keyword>
<evidence type="ECO:0000256" key="1">
    <source>
        <dbReference type="ARBA" id="ARBA00004167"/>
    </source>
</evidence>
<dbReference type="InterPro" id="IPR011009">
    <property type="entry name" value="Kinase-like_dom_sf"/>
</dbReference>
<keyword evidence="5 8" id="KW-0067">ATP-binding</keyword>
<organism evidence="11 12">
    <name type="scientific">Ignelater luminosus</name>
    <name type="common">Cucubano</name>
    <name type="synonym">Pyrophorus luminosus</name>
    <dbReference type="NCBI Taxonomy" id="2038154"/>
    <lineage>
        <taxon>Eukaryota</taxon>
        <taxon>Metazoa</taxon>
        <taxon>Ecdysozoa</taxon>
        <taxon>Arthropoda</taxon>
        <taxon>Hexapoda</taxon>
        <taxon>Insecta</taxon>
        <taxon>Pterygota</taxon>
        <taxon>Neoptera</taxon>
        <taxon>Endopterygota</taxon>
        <taxon>Coleoptera</taxon>
        <taxon>Polyphaga</taxon>
        <taxon>Elateriformia</taxon>
        <taxon>Elateroidea</taxon>
        <taxon>Elateridae</taxon>
        <taxon>Agrypninae</taxon>
        <taxon>Pyrophorini</taxon>
        <taxon>Ignelater</taxon>
    </lineage>
</organism>
<dbReference type="EMBL" id="VTPC01091113">
    <property type="protein sequence ID" value="KAF2879621.1"/>
    <property type="molecule type" value="Genomic_DNA"/>
</dbReference>
<evidence type="ECO:0000256" key="3">
    <source>
        <dbReference type="ARBA" id="ARBA00022741"/>
    </source>
</evidence>
<keyword evidence="9" id="KW-0472">Membrane</keyword>
<keyword evidence="6" id="KW-0829">Tyrosine-protein kinase</keyword>
<keyword evidence="12" id="KW-1185">Reference proteome</keyword>
<dbReference type="CDD" id="cd00192">
    <property type="entry name" value="PTKc"/>
    <property type="match status" value="1"/>
</dbReference>
<dbReference type="PROSITE" id="PS50011">
    <property type="entry name" value="PROTEIN_KINASE_DOM"/>
    <property type="match status" value="1"/>
</dbReference>
<evidence type="ECO:0000256" key="5">
    <source>
        <dbReference type="ARBA" id="ARBA00022840"/>
    </source>
</evidence>
<evidence type="ECO:0000256" key="4">
    <source>
        <dbReference type="ARBA" id="ARBA00022777"/>
    </source>
</evidence>
<dbReference type="InterPro" id="IPR001245">
    <property type="entry name" value="Ser-Thr/Tyr_kinase_cat_dom"/>
</dbReference>
<accession>A0A8K0C6I9</accession>
<evidence type="ECO:0000256" key="6">
    <source>
        <dbReference type="ARBA" id="ARBA00023137"/>
    </source>
</evidence>
<dbReference type="Gene3D" id="3.30.200.20">
    <property type="entry name" value="Phosphorylase Kinase, domain 1"/>
    <property type="match status" value="1"/>
</dbReference>
<gene>
    <name evidence="11" type="ORF">ILUMI_26550</name>
</gene>
<name>A0A8K0C6I9_IGNLU</name>
<dbReference type="GO" id="GO:0043235">
    <property type="term" value="C:receptor complex"/>
    <property type="evidence" value="ECO:0007669"/>
    <property type="project" value="TreeGrafter"/>
</dbReference>
<dbReference type="PANTHER" id="PTHR24416">
    <property type="entry name" value="TYROSINE-PROTEIN KINASE RECEPTOR"/>
    <property type="match status" value="1"/>
</dbReference>
<dbReference type="Gene3D" id="1.10.510.10">
    <property type="entry name" value="Transferase(Phosphotransferase) domain 1"/>
    <property type="match status" value="1"/>
</dbReference>
<feature type="domain" description="Protein kinase" evidence="10">
    <location>
        <begin position="255"/>
        <end position="586"/>
    </location>
</feature>
<evidence type="ECO:0000256" key="8">
    <source>
        <dbReference type="PROSITE-ProRule" id="PRU10141"/>
    </source>
</evidence>
<dbReference type="InterPro" id="IPR050122">
    <property type="entry name" value="RTK"/>
</dbReference>
<proteinExistence type="predicted"/>
<dbReference type="InterPro" id="IPR020635">
    <property type="entry name" value="Tyr_kinase_cat_dom"/>
</dbReference>
<dbReference type="InterPro" id="IPR017441">
    <property type="entry name" value="Protein_kinase_ATP_BS"/>
</dbReference>